<dbReference type="Proteomes" id="UP000197334">
    <property type="component" value="Unassembled WGS sequence"/>
</dbReference>
<dbReference type="InterPro" id="IPR005467">
    <property type="entry name" value="His_kinase_dom"/>
</dbReference>
<dbReference type="Gene3D" id="1.20.120.620">
    <property type="entry name" value="Backbone structure of the membrane domain of e. Coli histidine kinase receptor kdpd"/>
    <property type="match status" value="1"/>
</dbReference>
<evidence type="ECO:0000313" key="15">
    <source>
        <dbReference type="EMBL" id="OWV29817.1"/>
    </source>
</evidence>
<dbReference type="FunFam" id="3.40.50.300:FF:000483">
    <property type="entry name" value="Sensor histidine kinase KdpD"/>
    <property type="match status" value="1"/>
</dbReference>
<evidence type="ECO:0000256" key="3">
    <source>
        <dbReference type="ARBA" id="ARBA00012438"/>
    </source>
</evidence>
<evidence type="ECO:0000256" key="2">
    <source>
        <dbReference type="ARBA" id="ARBA00004141"/>
    </source>
</evidence>
<protein>
    <recommendedName>
        <fullName evidence="3">histidine kinase</fullName>
        <ecNumber evidence="3">2.7.13.3</ecNumber>
    </recommendedName>
</protein>
<comment type="catalytic activity">
    <reaction evidence="1">
        <text>ATP + protein L-histidine = ADP + protein N-phospho-L-histidine.</text>
        <dbReference type="EC" id="2.7.13.3"/>
    </reaction>
</comment>
<dbReference type="InterPro" id="IPR052023">
    <property type="entry name" value="Histidine_kinase_KdpD"/>
</dbReference>
<dbReference type="EMBL" id="JPUA01000026">
    <property type="protein sequence ID" value="OWV29817.1"/>
    <property type="molecule type" value="Genomic_DNA"/>
</dbReference>
<dbReference type="GO" id="GO:0000155">
    <property type="term" value="F:phosphorelay sensor kinase activity"/>
    <property type="evidence" value="ECO:0007669"/>
    <property type="project" value="InterPro"/>
</dbReference>
<keyword evidence="8 15" id="KW-0418">Kinase</keyword>
<dbReference type="PROSITE" id="PS50109">
    <property type="entry name" value="HIS_KIN"/>
    <property type="match status" value="1"/>
</dbReference>
<organism evidence="15 16">
    <name type="scientific">Halomonas campaniensis</name>
    <dbReference type="NCBI Taxonomy" id="213554"/>
    <lineage>
        <taxon>Bacteria</taxon>
        <taxon>Pseudomonadati</taxon>
        <taxon>Pseudomonadota</taxon>
        <taxon>Gammaproteobacteria</taxon>
        <taxon>Oceanospirillales</taxon>
        <taxon>Halomonadaceae</taxon>
        <taxon>Halomonas</taxon>
    </lineage>
</organism>
<evidence type="ECO:0000256" key="9">
    <source>
        <dbReference type="ARBA" id="ARBA00022840"/>
    </source>
</evidence>
<dbReference type="InterPro" id="IPR029016">
    <property type="entry name" value="GAF-like_dom_sf"/>
</dbReference>
<evidence type="ECO:0000313" key="16">
    <source>
        <dbReference type="Proteomes" id="UP000197334"/>
    </source>
</evidence>
<evidence type="ECO:0000256" key="10">
    <source>
        <dbReference type="ARBA" id="ARBA00022989"/>
    </source>
</evidence>
<evidence type="ECO:0000256" key="11">
    <source>
        <dbReference type="ARBA" id="ARBA00023012"/>
    </source>
</evidence>
<dbReference type="Gene3D" id="3.40.50.300">
    <property type="entry name" value="P-loop containing nucleotide triphosphate hydrolases"/>
    <property type="match status" value="1"/>
</dbReference>
<dbReference type="Gene3D" id="3.30.450.40">
    <property type="match status" value="1"/>
</dbReference>
<dbReference type="PANTHER" id="PTHR45569">
    <property type="entry name" value="SENSOR PROTEIN KDPD"/>
    <property type="match status" value="1"/>
</dbReference>
<comment type="caution">
    <text evidence="15">The sequence shown here is derived from an EMBL/GenBank/DDBJ whole genome shotgun (WGS) entry which is preliminary data.</text>
</comment>
<sequence>MYSADQRPDPNALLKAARREARGCLRVFLGAAPGVGKTYTMLRTARERAEEGDDIVIGVVESHGRADTEAFCEGLSRVPLAPLQHHGRTFYEFDIDAALERKPTILLVDELAHRNIPGSRHPRRYQDIEELLDAGIDVWTTVNVQHLESLNDDVARITGIRMRETVPDTLLERARDVSLVDLTPEELLERLRRGKVYIPEQARAAMEGYFNESNLNALRELAIQTMAERVDADVKVAMDASGRAGPWPVRPHLLVVVNGSEDDVSLVRAAHRMAERRLAVWRAVYVDKGVASPEQQLTVEKIFSLVTRLGGDSLRLQGHSQLGEVINYARSINATTIMVGRDGKRRWWPWLRLRPRPLAQRLIAHTDVFDIVVVAQGSVKQGRRKRQPGWRVRPPQLLATSLAVMASLGIAHLLEPWLELANLSLVFLAAVLFSAIWAGTAMAMLSAVVGFLVFNFFFTEPRLTFAMVERGQLLTVVFFFLVALVVGQLAGRGRQRLVALRASRDQTQLLLRYAEQLSTATDSASAAKVGVDTLVQCFEVPVIFIETAESASEVQVVYALPDAERLDMTAKQAAVWSWQHQKPSGRGTQTLSQQAWRLLPLAVHGEKVGMLALKLSASPKALNHERESLIDTLVRQLSMALERTRLVAELNTTRVSEENERLRSALLSSVSHDLRTPLSSIIGATSSLIELKPQLSEDDQRELLDGILSESERLNRYIQNLLDMTRLGHGTLKIERDWVSFDDVINSALKRLGQSLKHVVVRKQWPTTLPLLYVHPALVEQALVNVLDNAQRFSPPGGELLIKAHLNEGDPATLVITIEDQGPGISPELREQVFDMFYSGGDGDRSAHGSGLGLAICRGMIGAHGGTINADTGESGRGTAIIITLPLLGADIRSVDEE</sequence>
<evidence type="ECO:0000256" key="4">
    <source>
        <dbReference type="ARBA" id="ARBA00022553"/>
    </source>
</evidence>
<keyword evidence="5" id="KW-0808">Transferase</keyword>
<dbReference type="Pfam" id="PF00512">
    <property type="entry name" value="HisKA"/>
    <property type="match status" value="1"/>
</dbReference>
<dbReference type="GO" id="GO:0005524">
    <property type="term" value="F:ATP binding"/>
    <property type="evidence" value="ECO:0007669"/>
    <property type="project" value="UniProtKB-KW"/>
</dbReference>
<keyword evidence="4" id="KW-0597">Phosphoprotein</keyword>
<evidence type="ECO:0000256" key="8">
    <source>
        <dbReference type="ARBA" id="ARBA00022777"/>
    </source>
</evidence>
<feature type="transmembrane region" description="Helical" evidence="13">
    <location>
        <begin position="471"/>
        <end position="491"/>
    </location>
</feature>
<dbReference type="SUPFAM" id="SSF47384">
    <property type="entry name" value="Homodimeric domain of signal transducing histidine kinase"/>
    <property type="match status" value="1"/>
</dbReference>
<dbReference type="InterPro" id="IPR025201">
    <property type="entry name" value="KdpD_TM"/>
</dbReference>
<dbReference type="GO" id="GO:0005886">
    <property type="term" value="C:plasma membrane"/>
    <property type="evidence" value="ECO:0007669"/>
    <property type="project" value="TreeGrafter"/>
</dbReference>
<keyword evidence="9" id="KW-0067">ATP-binding</keyword>
<evidence type="ECO:0000256" key="13">
    <source>
        <dbReference type="SAM" id="Phobius"/>
    </source>
</evidence>
<keyword evidence="6 13" id="KW-0812">Transmembrane</keyword>
<dbReference type="SUPFAM" id="SSF52540">
    <property type="entry name" value="P-loop containing nucleoside triphosphate hydrolases"/>
    <property type="match status" value="1"/>
</dbReference>
<feature type="transmembrane region" description="Helical" evidence="13">
    <location>
        <begin position="426"/>
        <end position="459"/>
    </location>
</feature>
<dbReference type="InterPro" id="IPR003594">
    <property type="entry name" value="HATPase_dom"/>
</dbReference>
<evidence type="ECO:0000256" key="1">
    <source>
        <dbReference type="ARBA" id="ARBA00000085"/>
    </source>
</evidence>
<dbReference type="InterPro" id="IPR038318">
    <property type="entry name" value="KdpD_sf"/>
</dbReference>
<dbReference type="InterPro" id="IPR003852">
    <property type="entry name" value="Sig_transdc_His_kinase_KdpD_N"/>
</dbReference>
<keyword evidence="11" id="KW-0902">Two-component regulatory system</keyword>
<feature type="domain" description="Histidine kinase" evidence="14">
    <location>
        <begin position="669"/>
        <end position="889"/>
    </location>
</feature>
<proteinExistence type="predicted"/>
<dbReference type="PRINTS" id="PR00344">
    <property type="entry name" value="BCTRLSENSOR"/>
</dbReference>
<dbReference type="Gene3D" id="1.10.287.130">
    <property type="match status" value="1"/>
</dbReference>
<gene>
    <name evidence="15" type="ORF">JI62_08725</name>
</gene>
<accession>A0A246S0V0</accession>
<evidence type="ECO:0000256" key="5">
    <source>
        <dbReference type="ARBA" id="ARBA00022679"/>
    </source>
</evidence>
<dbReference type="InterPro" id="IPR027417">
    <property type="entry name" value="P-loop_NTPase"/>
</dbReference>
<dbReference type="STRING" id="213554.FF32_12940"/>
<dbReference type="Gene3D" id="3.30.565.10">
    <property type="entry name" value="Histidine kinase-like ATPase, C-terminal domain"/>
    <property type="match status" value="1"/>
</dbReference>
<dbReference type="CDD" id="cd00075">
    <property type="entry name" value="HATPase"/>
    <property type="match status" value="1"/>
</dbReference>
<evidence type="ECO:0000256" key="12">
    <source>
        <dbReference type="ARBA" id="ARBA00023136"/>
    </source>
</evidence>
<dbReference type="PANTHER" id="PTHR45569:SF1">
    <property type="entry name" value="SENSOR PROTEIN KDPD"/>
    <property type="match status" value="1"/>
</dbReference>
<evidence type="ECO:0000259" key="14">
    <source>
        <dbReference type="PROSITE" id="PS50109"/>
    </source>
</evidence>
<dbReference type="Pfam" id="PF02518">
    <property type="entry name" value="HATPase_c"/>
    <property type="match status" value="1"/>
</dbReference>
<dbReference type="AlphaFoldDB" id="A0A246S0V0"/>
<keyword evidence="16" id="KW-1185">Reference proteome</keyword>
<keyword evidence="7" id="KW-0547">Nucleotide-binding</keyword>
<dbReference type="SUPFAM" id="SSF55781">
    <property type="entry name" value="GAF domain-like"/>
    <property type="match status" value="1"/>
</dbReference>
<dbReference type="Pfam" id="PF13493">
    <property type="entry name" value="DUF4118"/>
    <property type="match status" value="1"/>
</dbReference>
<keyword evidence="10 13" id="KW-1133">Transmembrane helix</keyword>
<keyword evidence="12 13" id="KW-0472">Membrane</keyword>
<dbReference type="InterPro" id="IPR036097">
    <property type="entry name" value="HisK_dim/P_sf"/>
</dbReference>
<evidence type="ECO:0000256" key="6">
    <source>
        <dbReference type="ARBA" id="ARBA00022692"/>
    </source>
</evidence>
<dbReference type="InterPro" id="IPR036890">
    <property type="entry name" value="HATPase_C_sf"/>
</dbReference>
<comment type="subcellular location">
    <subcellularLocation>
        <location evidence="2">Membrane</location>
        <topology evidence="2">Multi-pass membrane protein</topology>
    </subcellularLocation>
</comment>
<dbReference type="InterPro" id="IPR003661">
    <property type="entry name" value="HisK_dim/P_dom"/>
</dbReference>
<dbReference type="GO" id="GO:0005737">
    <property type="term" value="C:cytoplasm"/>
    <property type="evidence" value="ECO:0007669"/>
    <property type="project" value="UniProtKB-ARBA"/>
</dbReference>
<reference evidence="15 16" key="1">
    <citation type="submission" date="2014-08" db="EMBL/GenBank/DDBJ databases">
        <title>Draft genome sequence of a novel L-asparaginase producing marine bacterium, Halomonas campaniensis.</title>
        <authorList>
            <person name="Sundarakrishnan B."/>
            <person name="Moushumi Priya A."/>
            <person name="Raman G."/>
            <person name="Sakthivel N."/>
            <person name="Park S."/>
            <person name="Jayachandran S."/>
        </authorList>
    </citation>
    <scope>NUCLEOTIDE SEQUENCE [LARGE SCALE GENOMIC DNA]</scope>
    <source>
        <strain evidence="15 16">SK03</strain>
    </source>
</reference>
<dbReference type="SMART" id="SM00387">
    <property type="entry name" value="HATPase_c"/>
    <property type="match status" value="1"/>
</dbReference>
<dbReference type="RefSeq" id="WP_088699804.1">
    <property type="nucleotide sequence ID" value="NZ_JPUA01000026.1"/>
</dbReference>
<dbReference type="InterPro" id="IPR004358">
    <property type="entry name" value="Sig_transdc_His_kin-like_C"/>
</dbReference>
<dbReference type="EC" id="2.7.13.3" evidence="3"/>
<name>A0A246S0V0_9GAMM</name>
<dbReference type="OrthoDB" id="9806130at2"/>
<dbReference type="SMART" id="SM00388">
    <property type="entry name" value="HisKA"/>
    <property type="match status" value="1"/>
</dbReference>
<dbReference type="Pfam" id="PF02702">
    <property type="entry name" value="KdpD"/>
    <property type="match status" value="1"/>
</dbReference>
<evidence type="ECO:0000256" key="7">
    <source>
        <dbReference type="ARBA" id="ARBA00022741"/>
    </source>
</evidence>
<dbReference type="CDD" id="cd00082">
    <property type="entry name" value="HisKA"/>
    <property type="match status" value="1"/>
</dbReference>
<dbReference type="SUPFAM" id="SSF55874">
    <property type="entry name" value="ATPase domain of HSP90 chaperone/DNA topoisomerase II/histidine kinase"/>
    <property type="match status" value="1"/>
</dbReference>